<keyword evidence="2" id="KW-0677">Repeat</keyword>
<dbReference type="InterPro" id="IPR017868">
    <property type="entry name" value="Filamin/ABP280_repeat-like"/>
</dbReference>
<evidence type="ECO:0000256" key="4">
    <source>
        <dbReference type="SAM" id="MobiDB-lite"/>
    </source>
</evidence>
<feature type="repeat" description="Filamin" evidence="3">
    <location>
        <begin position="355"/>
        <end position="447"/>
    </location>
</feature>
<dbReference type="Gene3D" id="2.60.40.10">
    <property type="entry name" value="Immunoglobulins"/>
    <property type="match status" value="3"/>
</dbReference>
<evidence type="ECO:0000313" key="5">
    <source>
        <dbReference type="EMBL" id="VEL07559.1"/>
    </source>
</evidence>
<evidence type="ECO:0000256" key="2">
    <source>
        <dbReference type="ARBA" id="ARBA00022737"/>
    </source>
</evidence>
<dbReference type="Pfam" id="PF00630">
    <property type="entry name" value="Filamin"/>
    <property type="match status" value="3"/>
</dbReference>
<organism evidence="5 6">
    <name type="scientific">Protopolystoma xenopodis</name>
    <dbReference type="NCBI Taxonomy" id="117903"/>
    <lineage>
        <taxon>Eukaryota</taxon>
        <taxon>Metazoa</taxon>
        <taxon>Spiralia</taxon>
        <taxon>Lophotrochozoa</taxon>
        <taxon>Platyhelminthes</taxon>
        <taxon>Monogenea</taxon>
        <taxon>Polyopisthocotylea</taxon>
        <taxon>Polystomatidea</taxon>
        <taxon>Polystomatidae</taxon>
        <taxon>Protopolystoma</taxon>
    </lineage>
</organism>
<dbReference type="SMART" id="SM00557">
    <property type="entry name" value="IG_FLMN"/>
    <property type="match status" value="3"/>
</dbReference>
<evidence type="ECO:0000256" key="3">
    <source>
        <dbReference type="PROSITE-ProRule" id="PRU00087"/>
    </source>
</evidence>
<dbReference type="PROSITE" id="PS50194">
    <property type="entry name" value="FILAMIN_REPEAT"/>
    <property type="match status" value="3"/>
</dbReference>
<dbReference type="PANTHER" id="PTHR38537:SF8">
    <property type="entry name" value="FILAMIN-A"/>
    <property type="match status" value="1"/>
</dbReference>
<comment type="caution">
    <text evidence="5">The sequence shown here is derived from an EMBL/GenBank/DDBJ whole genome shotgun (WGS) entry which is preliminary data.</text>
</comment>
<accession>A0A3S4ZYR4</accession>
<evidence type="ECO:0000256" key="1">
    <source>
        <dbReference type="ARBA" id="ARBA00009238"/>
    </source>
</evidence>
<evidence type="ECO:0008006" key="7">
    <source>
        <dbReference type="Google" id="ProtNLM"/>
    </source>
</evidence>
<dbReference type="EMBL" id="CAAALY010001990">
    <property type="protein sequence ID" value="VEL07559.1"/>
    <property type="molecule type" value="Genomic_DNA"/>
</dbReference>
<protein>
    <recommendedName>
        <fullName evidence="7">Filamin</fullName>
    </recommendedName>
</protein>
<comment type="similarity">
    <text evidence="1">Belongs to the filamin family.</text>
</comment>
<dbReference type="PANTHER" id="PTHR38537">
    <property type="entry name" value="JITTERBUG, ISOFORM N"/>
    <property type="match status" value="1"/>
</dbReference>
<keyword evidence="6" id="KW-1185">Reference proteome</keyword>
<dbReference type="InterPro" id="IPR013783">
    <property type="entry name" value="Ig-like_fold"/>
</dbReference>
<dbReference type="OrthoDB" id="5334309at2759"/>
<feature type="region of interest" description="Disordered" evidence="4">
    <location>
        <begin position="449"/>
        <end position="471"/>
    </location>
</feature>
<dbReference type="SUPFAM" id="SSF81296">
    <property type="entry name" value="E set domains"/>
    <property type="match status" value="3"/>
</dbReference>
<evidence type="ECO:0000313" key="6">
    <source>
        <dbReference type="Proteomes" id="UP000784294"/>
    </source>
</evidence>
<dbReference type="InterPro" id="IPR014756">
    <property type="entry name" value="Ig_E-set"/>
</dbReference>
<feature type="repeat" description="Filamin" evidence="3">
    <location>
        <begin position="225"/>
        <end position="326"/>
    </location>
</feature>
<dbReference type="Proteomes" id="UP000784294">
    <property type="component" value="Unassembled WGS sequence"/>
</dbReference>
<dbReference type="AlphaFoldDB" id="A0A3S4ZYR4"/>
<sequence length="471" mass="49977">MWLDDLHAYMGVKQTCAFASRAALLFSPLHTLRLPPPRAFLDGIGNKSYSNSLKSCFQKSLLLALLAAESQSFSTGPRGQVSSSGAVFVEGPCAPLPLLHNRGRSDSNSRRMKLFLSEGGNNVGTALQKKQRSMCSNIGSQPNAELIWVDCLHSHEKDPPSTIPSNVGISVRDELGRDVAMDTQDMRDGTFKVTYTANTPGPNYTVQVFFDNHEVPRSPFKVPVKPNVDMNKIHVENLEPSIPVGKPHEFDIITAGAGVGAGPAGSGRPRPNVVVKSPSGLRVPHTLEETVDGFATTFTPTMPGPYTVSVEVGGIAVKGSPFHTVAVAPVPQQAPANEALIAPVEVGRVRGAVKLAADPASLVRAYGDGLRRATAGRPTHFTIDSRDAAPAPLSVTIEGPAEAKIDYVDNGDGTCGVEYLPVEAGPYQVNVLYRDQHVKGSPFSVQVAPAGREHSDASRVRAYGPGLGPNG</sequence>
<dbReference type="GO" id="GO:0030036">
    <property type="term" value="P:actin cytoskeleton organization"/>
    <property type="evidence" value="ECO:0007669"/>
    <property type="project" value="InterPro"/>
</dbReference>
<dbReference type="GO" id="GO:0051015">
    <property type="term" value="F:actin filament binding"/>
    <property type="evidence" value="ECO:0007669"/>
    <property type="project" value="InterPro"/>
</dbReference>
<reference evidence="5" key="1">
    <citation type="submission" date="2018-11" db="EMBL/GenBank/DDBJ databases">
        <authorList>
            <consortium name="Pathogen Informatics"/>
        </authorList>
    </citation>
    <scope>NUCLEOTIDE SEQUENCE</scope>
</reference>
<dbReference type="InterPro" id="IPR001298">
    <property type="entry name" value="Filamin/ABP280_rpt"/>
</dbReference>
<gene>
    <name evidence="5" type="ORF">PXEA_LOCUS999</name>
</gene>
<proteinExistence type="inferred from homology"/>
<name>A0A3S4ZYR4_9PLAT</name>
<dbReference type="InterPro" id="IPR044801">
    <property type="entry name" value="Filamin"/>
</dbReference>
<feature type="repeat" description="Filamin" evidence="3">
    <location>
        <begin position="165"/>
        <end position="224"/>
    </location>
</feature>